<keyword evidence="4" id="KW-1133">Transmembrane helix</keyword>
<reference evidence="11" key="1">
    <citation type="submission" date="2020-10" db="EMBL/GenBank/DDBJ databases">
        <title>Chromosome-scale genome assembly of the Allis shad, Alosa alosa.</title>
        <authorList>
            <person name="Margot Z."/>
            <person name="Christophe K."/>
            <person name="Cabau C."/>
            <person name="Louis A."/>
            <person name="Berthelot C."/>
            <person name="Parey E."/>
            <person name="Roest Crollius H."/>
            <person name="Montfort J."/>
            <person name="Robinson-Rechavi M."/>
            <person name="Bucao C."/>
            <person name="Bouchez O."/>
            <person name="Gislard M."/>
            <person name="Lluch J."/>
            <person name="Milhes M."/>
            <person name="Lampietro C."/>
            <person name="Lopez Roques C."/>
            <person name="Donnadieu C."/>
            <person name="Braasch I."/>
            <person name="Desvignes T."/>
            <person name="Postlethwait J."/>
            <person name="Bobe J."/>
            <person name="Guiguen Y."/>
        </authorList>
    </citation>
    <scope>NUCLEOTIDE SEQUENCE</scope>
    <source>
        <strain evidence="11">M-15738</strain>
        <tissue evidence="11">Blood</tissue>
    </source>
</reference>
<dbReference type="Pfam" id="PF07686">
    <property type="entry name" value="V-set"/>
    <property type="match status" value="1"/>
</dbReference>
<evidence type="ECO:0000256" key="4">
    <source>
        <dbReference type="ARBA" id="ARBA00022989"/>
    </source>
</evidence>
<dbReference type="GO" id="GO:0016020">
    <property type="term" value="C:membrane"/>
    <property type="evidence" value="ECO:0007669"/>
    <property type="project" value="UniProtKB-SubCell"/>
</dbReference>
<accession>A0AAV6H9Z9</accession>
<dbReference type="SUPFAM" id="SSF48726">
    <property type="entry name" value="Immunoglobulin"/>
    <property type="match status" value="2"/>
</dbReference>
<dbReference type="InterPro" id="IPR013162">
    <property type="entry name" value="CD80_C2-set"/>
</dbReference>
<comment type="subcellular location">
    <subcellularLocation>
        <location evidence="1">Membrane</location>
        <topology evidence="1">Single-pass membrane protein</topology>
    </subcellularLocation>
</comment>
<dbReference type="Pfam" id="PF08205">
    <property type="entry name" value="C2-set_2"/>
    <property type="match status" value="1"/>
</dbReference>
<proteinExistence type="inferred from homology"/>
<dbReference type="InterPro" id="IPR003599">
    <property type="entry name" value="Ig_sub"/>
</dbReference>
<dbReference type="PROSITE" id="PS50835">
    <property type="entry name" value="IG_LIKE"/>
    <property type="match status" value="2"/>
</dbReference>
<keyword evidence="8" id="KW-0325">Glycoprotein</keyword>
<dbReference type="InterPro" id="IPR013783">
    <property type="entry name" value="Ig-like_fold"/>
</dbReference>
<dbReference type="InterPro" id="IPR013106">
    <property type="entry name" value="Ig_V-set"/>
</dbReference>
<feature type="signal peptide" evidence="9">
    <location>
        <begin position="1"/>
        <end position="22"/>
    </location>
</feature>
<dbReference type="AlphaFoldDB" id="A0AAV6H9Z9"/>
<gene>
    <name evidence="11" type="ORF">AALO_G00036870</name>
</gene>
<dbReference type="GO" id="GO:0150077">
    <property type="term" value="P:regulation of neuroinflammatory response"/>
    <property type="evidence" value="ECO:0007669"/>
    <property type="project" value="InterPro"/>
</dbReference>
<feature type="chain" id="PRO_5043719825" description="Ig-like domain-containing protein" evidence="9">
    <location>
        <begin position="23"/>
        <end position="238"/>
    </location>
</feature>
<evidence type="ECO:0000256" key="8">
    <source>
        <dbReference type="ARBA" id="ARBA00023180"/>
    </source>
</evidence>
<dbReference type="PANTHER" id="PTHR21462">
    <property type="entry name" value="CELL SURFACE GLYCOPROTEIN OX2 RECEPTOR PRECURSOR"/>
    <property type="match status" value="1"/>
</dbReference>
<evidence type="ECO:0000259" key="10">
    <source>
        <dbReference type="PROSITE" id="PS50835"/>
    </source>
</evidence>
<evidence type="ECO:0000256" key="3">
    <source>
        <dbReference type="ARBA" id="ARBA00022692"/>
    </source>
</evidence>
<organism evidence="11 12">
    <name type="scientific">Alosa alosa</name>
    <name type="common">allis shad</name>
    <dbReference type="NCBI Taxonomy" id="278164"/>
    <lineage>
        <taxon>Eukaryota</taxon>
        <taxon>Metazoa</taxon>
        <taxon>Chordata</taxon>
        <taxon>Craniata</taxon>
        <taxon>Vertebrata</taxon>
        <taxon>Euteleostomi</taxon>
        <taxon>Actinopterygii</taxon>
        <taxon>Neopterygii</taxon>
        <taxon>Teleostei</taxon>
        <taxon>Clupei</taxon>
        <taxon>Clupeiformes</taxon>
        <taxon>Clupeoidei</taxon>
        <taxon>Clupeidae</taxon>
        <taxon>Alosa</taxon>
    </lineage>
</organism>
<sequence length="238" mass="25731">MEVGWIILPFLALLCPSSSSSAGQLNDSQAPALQTEYFAEGKDANISCSNRTWSDALHFIWKINISGVNCLISESTKNPPHNNCTGGKTLRNTTNGESYLHIPHFGVKDEGTYSCEIVYRGGAETVKITVRAAVTPVLSTRLEQDSGQRFVVCSAAGGKPAAIVSWEEMWGSSEVTERSTQNADGTVTVESWLRVPDGTKDKLTCVASHLFWTRGASSAAVDLTEIRDGESTSNDYCD</sequence>
<dbReference type="SMART" id="SM00409">
    <property type="entry name" value="IG"/>
    <property type="match status" value="1"/>
</dbReference>
<keyword evidence="3" id="KW-0812">Transmembrane</keyword>
<dbReference type="EMBL" id="JADWDJ010000003">
    <property type="protein sequence ID" value="KAG5282977.1"/>
    <property type="molecule type" value="Genomic_DNA"/>
</dbReference>
<comment type="caution">
    <text evidence="11">The sequence shown here is derived from an EMBL/GenBank/DDBJ whole genome shotgun (WGS) entry which is preliminary data.</text>
</comment>
<keyword evidence="9" id="KW-0732">Signal</keyword>
<evidence type="ECO:0000256" key="1">
    <source>
        <dbReference type="ARBA" id="ARBA00004167"/>
    </source>
</evidence>
<feature type="domain" description="Ig-like" evidence="10">
    <location>
        <begin position="31"/>
        <end position="129"/>
    </location>
</feature>
<evidence type="ECO:0000256" key="6">
    <source>
        <dbReference type="ARBA" id="ARBA00023157"/>
    </source>
</evidence>
<comment type="similarity">
    <text evidence="2">Belongs to the CD200R family.</text>
</comment>
<evidence type="ECO:0000256" key="2">
    <source>
        <dbReference type="ARBA" id="ARBA00008215"/>
    </source>
</evidence>
<dbReference type="InterPro" id="IPR040012">
    <property type="entry name" value="CD200R"/>
</dbReference>
<evidence type="ECO:0000313" key="11">
    <source>
        <dbReference type="EMBL" id="KAG5282977.1"/>
    </source>
</evidence>
<keyword evidence="7" id="KW-0675">Receptor</keyword>
<keyword evidence="5" id="KW-0472">Membrane</keyword>
<dbReference type="PANTHER" id="PTHR21462:SF2">
    <property type="entry name" value="CELL SURFACE GLYCOPROTEIN CD200 RECEPTOR 2"/>
    <property type="match status" value="1"/>
</dbReference>
<protein>
    <recommendedName>
        <fullName evidence="10">Ig-like domain-containing protein</fullName>
    </recommendedName>
</protein>
<keyword evidence="6" id="KW-1015">Disulfide bond</keyword>
<dbReference type="InterPro" id="IPR036179">
    <property type="entry name" value="Ig-like_dom_sf"/>
</dbReference>
<dbReference type="GO" id="GO:0009986">
    <property type="term" value="C:cell surface"/>
    <property type="evidence" value="ECO:0007669"/>
    <property type="project" value="UniProtKB-ARBA"/>
</dbReference>
<evidence type="ECO:0000313" key="12">
    <source>
        <dbReference type="Proteomes" id="UP000823561"/>
    </source>
</evidence>
<dbReference type="Proteomes" id="UP000823561">
    <property type="component" value="Chromosome 3"/>
</dbReference>
<dbReference type="InterPro" id="IPR007110">
    <property type="entry name" value="Ig-like_dom"/>
</dbReference>
<evidence type="ECO:0000256" key="5">
    <source>
        <dbReference type="ARBA" id="ARBA00023136"/>
    </source>
</evidence>
<keyword evidence="12" id="KW-1185">Reference proteome</keyword>
<dbReference type="GO" id="GO:0038023">
    <property type="term" value="F:signaling receptor activity"/>
    <property type="evidence" value="ECO:0007669"/>
    <property type="project" value="InterPro"/>
</dbReference>
<dbReference type="Gene3D" id="2.60.40.10">
    <property type="entry name" value="Immunoglobulins"/>
    <property type="match status" value="2"/>
</dbReference>
<feature type="domain" description="Ig-like" evidence="10">
    <location>
        <begin position="136"/>
        <end position="224"/>
    </location>
</feature>
<name>A0AAV6H9Z9_9TELE</name>
<evidence type="ECO:0000256" key="7">
    <source>
        <dbReference type="ARBA" id="ARBA00023170"/>
    </source>
</evidence>
<evidence type="ECO:0000256" key="9">
    <source>
        <dbReference type="SAM" id="SignalP"/>
    </source>
</evidence>